<dbReference type="SUPFAM" id="SSF53822">
    <property type="entry name" value="Periplasmic binding protein-like I"/>
    <property type="match status" value="1"/>
</dbReference>
<dbReference type="PRINTS" id="PR00035">
    <property type="entry name" value="HTHGNTR"/>
</dbReference>
<keyword evidence="3" id="KW-0804">Transcription</keyword>
<dbReference type="RefSeq" id="WP_211630568.1">
    <property type="nucleotide sequence ID" value="NZ_CP073100.1"/>
</dbReference>
<dbReference type="PROSITE" id="PS50949">
    <property type="entry name" value="HTH_GNTR"/>
    <property type="match status" value="1"/>
</dbReference>
<dbReference type="Pfam" id="PF13377">
    <property type="entry name" value="Peripla_BP_3"/>
    <property type="match status" value="1"/>
</dbReference>
<keyword evidence="6" id="KW-1185">Reference proteome</keyword>
<dbReference type="InterPro" id="IPR036390">
    <property type="entry name" value="WH_DNA-bd_sf"/>
</dbReference>
<reference evidence="5" key="1">
    <citation type="submission" date="2021-04" db="EMBL/GenBank/DDBJ databases">
        <title>Luteolibacter sp. 32A isolated from the skin of an Anderson's salamander (Ambystoma andersonii).</title>
        <authorList>
            <person name="Spergser J."/>
            <person name="Busse H.-J."/>
        </authorList>
    </citation>
    <scope>NUCLEOTIDE SEQUENCE</scope>
    <source>
        <strain evidence="5">32A</strain>
    </source>
</reference>
<evidence type="ECO:0000259" key="4">
    <source>
        <dbReference type="PROSITE" id="PS50949"/>
    </source>
</evidence>
<dbReference type="SUPFAM" id="SSF46785">
    <property type="entry name" value="Winged helix' DNA-binding domain"/>
    <property type="match status" value="1"/>
</dbReference>
<dbReference type="Gene3D" id="3.40.50.2300">
    <property type="match status" value="2"/>
</dbReference>
<keyword evidence="1" id="KW-0805">Transcription regulation</keyword>
<dbReference type="PANTHER" id="PTHR30146:SF155">
    <property type="entry name" value="ALANINE RACEMASE"/>
    <property type="match status" value="1"/>
</dbReference>
<dbReference type="GO" id="GO:0003700">
    <property type="term" value="F:DNA-binding transcription factor activity"/>
    <property type="evidence" value="ECO:0007669"/>
    <property type="project" value="InterPro"/>
</dbReference>
<dbReference type="PANTHER" id="PTHR30146">
    <property type="entry name" value="LACI-RELATED TRANSCRIPTIONAL REPRESSOR"/>
    <property type="match status" value="1"/>
</dbReference>
<evidence type="ECO:0000313" key="5">
    <source>
        <dbReference type="EMBL" id="QUE50428.1"/>
    </source>
</evidence>
<proteinExistence type="predicted"/>
<evidence type="ECO:0000256" key="3">
    <source>
        <dbReference type="ARBA" id="ARBA00023163"/>
    </source>
</evidence>
<dbReference type="AlphaFoldDB" id="A0A975IZ05"/>
<feature type="domain" description="HTH gntR-type" evidence="4">
    <location>
        <begin position="3"/>
        <end position="73"/>
    </location>
</feature>
<protein>
    <submittedName>
        <fullName evidence="5">Substrate-binding domain-containing protein</fullName>
    </submittedName>
</protein>
<dbReference type="CDD" id="cd06267">
    <property type="entry name" value="PBP1_LacI_sugar_binding-like"/>
    <property type="match status" value="1"/>
</dbReference>
<accession>A0A975IZ05</accession>
<dbReference type="Proteomes" id="UP000676169">
    <property type="component" value="Chromosome"/>
</dbReference>
<evidence type="ECO:0000313" key="6">
    <source>
        <dbReference type="Proteomes" id="UP000676169"/>
    </source>
</evidence>
<dbReference type="InterPro" id="IPR046335">
    <property type="entry name" value="LacI/GalR-like_sensor"/>
</dbReference>
<dbReference type="InterPro" id="IPR028082">
    <property type="entry name" value="Peripla_BP_I"/>
</dbReference>
<evidence type="ECO:0000256" key="1">
    <source>
        <dbReference type="ARBA" id="ARBA00023015"/>
    </source>
</evidence>
<organism evidence="5 6">
    <name type="scientific">Luteolibacter ambystomatis</name>
    <dbReference type="NCBI Taxonomy" id="2824561"/>
    <lineage>
        <taxon>Bacteria</taxon>
        <taxon>Pseudomonadati</taxon>
        <taxon>Verrucomicrobiota</taxon>
        <taxon>Verrucomicrobiia</taxon>
        <taxon>Verrucomicrobiales</taxon>
        <taxon>Verrucomicrobiaceae</taxon>
        <taxon>Luteolibacter</taxon>
    </lineage>
</organism>
<dbReference type="Gene3D" id="1.10.10.10">
    <property type="entry name" value="Winged helix-like DNA-binding domain superfamily/Winged helix DNA-binding domain"/>
    <property type="match status" value="1"/>
</dbReference>
<dbReference type="GO" id="GO:0000976">
    <property type="term" value="F:transcription cis-regulatory region binding"/>
    <property type="evidence" value="ECO:0007669"/>
    <property type="project" value="TreeGrafter"/>
</dbReference>
<dbReference type="Pfam" id="PF00392">
    <property type="entry name" value="GntR"/>
    <property type="match status" value="1"/>
</dbReference>
<name>A0A975IZ05_9BACT</name>
<dbReference type="EMBL" id="CP073100">
    <property type="protein sequence ID" value="QUE50428.1"/>
    <property type="molecule type" value="Genomic_DNA"/>
</dbReference>
<keyword evidence="2" id="KW-0238">DNA-binding</keyword>
<evidence type="ECO:0000256" key="2">
    <source>
        <dbReference type="ARBA" id="ARBA00023125"/>
    </source>
</evidence>
<sequence length="365" mass="40128">MQLPRAISISESTAEVIKTGLQTRRWPSLPGERHLATELGVSRATVRNALALLTEMGHLSSPSQGHKRSVRALPVEASRDGLRVDLLIGRDFHFLDQDDRQVLTGLSEAIMKAGHRMAQDFPNLSTIKPTAGGFERFVKDRAADVRIIYGGAWESLRWFAERPEPVLALGGRSLGLNLDSIGIDTSLAVGDAVRTLTRLGHRRIAFICHRYIREAPTPGRILRAFIDALADAGVEASPYNHPAWDESVEGLQEVLEELFRITPPTAIIVGSSLALAGLMSFCNRCGLRIPEHLSLVVLESSLSVQWFRPKLAMIRIAPCAELVSAAMDWLKHPSREGREPLVKLLPSSFLPEASLAPPYVGKLPR</sequence>
<gene>
    <name evidence="5" type="ORF">KBB96_16355</name>
</gene>
<dbReference type="InterPro" id="IPR036388">
    <property type="entry name" value="WH-like_DNA-bd_sf"/>
</dbReference>
<dbReference type="KEGG" id="lamb:KBB96_16355"/>
<dbReference type="InterPro" id="IPR000524">
    <property type="entry name" value="Tscrpt_reg_HTH_GntR"/>
</dbReference>